<accession>A0A1E7YV01</accession>
<gene>
    <name evidence="2" type="ORF">BBW68_02640</name>
</gene>
<dbReference type="InterPro" id="IPR053782">
    <property type="entry name" value="TraW-like"/>
</dbReference>
<dbReference type="AlphaFoldDB" id="A0A1E7YV01"/>
<reference evidence="2 3" key="1">
    <citation type="submission" date="2016-07" db="EMBL/GenBank/DDBJ databases">
        <authorList>
            <person name="Yuval B."/>
        </authorList>
    </citation>
    <scope>NUCLEOTIDE SEQUENCE [LARGE SCALE GENOMIC DNA]</scope>
    <source>
        <strain evidence="2 3">IL</strain>
    </source>
</reference>
<feature type="chain" id="PRO_5009209171" evidence="1">
    <location>
        <begin position="23"/>
        <end position="398"/>
    </location>
</feature>
<dbReference type="OrthoDB" id="8677989at2"/>
<evidence type="ECO:0000256" key="1">
    <source>
        <dbReference type="SAM" id="SignalP"/>
    </source>
</evidence>
<dbReference type="EMBL" id="MAYS01000573">
    <property type="protein sequence ID" value="OFC58917.1"/>
    <property type="molecule type" value="Genomic_DNA"/>
</dbReference>
<comment type="caution">
    <text evidence="2">The sequence shown here is derived from an EMBL/GenBank/DDBJ whole genome shotgun (WGS) entry which is preliminary data.</text>
</comment>
<evidence type="ECO:0000313" key="2">
    <source>
        <dbReference type="EMBL" id="OFC58917.1"/>
    </source>
</evidence>
<feature type="signal peptide" evidence="1">
    <location>
        <begin position="1"/>
        <end position="22"/>
    </location>
</feature>
<organism evidence="2 3">
    <name type="scientific">Candidatus Erwinia dacicola</name>
    <dbReference type="NCBI Taxonomy" id="252393"/>
    <lineage>
        <taxon>Bacteria</taxon>
        <taxon>Pseudomonadati</taxon>
        <taxon>Pseudomonadota</taxon>
        <taxon>Gammaproteobacteria</taxon>
        <taxon>Enterobacterales</taxon>
        <taxon>Erwiniaceae</taxon>
        <taxon>Erwinia</taxon>
    </lineage>
</organism>
<name>A0A1E7YV01_9GAMM</name>
<sequence>MKKRLLAVTIGGLLLSATQAMAYPVEVTSSRPITTEVVPQLSAANSTLGTILSTNQQIGGAISSGNDKIAAMIQQSTENMQQYATYAQQVQNLEQARRSYTVPDSICSESASGQASQVARQSAAKQSALSSGGGVQNNAIRKALSSKPDAPEKGLFATAEIHRNYCTKEDADAWGDLCSGESALPGGDKEVRSLLAGAGPEDKAPELTFTKEQTDAAMMYLKNSVRRSPGRALKKGEVKTDSGRQYIGMMTEHDAIQSAAEQPQLAMVAASQPNEATKDVLAETLQTPSSIAWFDENASAEAKRTGMMSLREFESFEVNRRYANTDYQTDLQAMDGDNLLRESIRIQSLQTALLLGIKQQLQENAIISGQQLSLEGAQYYEPRLAQKLQQAAAGATRQ</sequence>
<keyword evidence="1" id="KW-0732">Signal</keyword>
<dbReference type="Proteomes" id="UP000243534">
    <property type="component" value="Unassembled WGS sequence"/>
</dbReference>
<proteinExistence type="predicted"/>
<evidence type="ECO:0000313" key="3">
    <source>
        <dbReference type="Proteomes" id="UP000243534"/>
    </source>
</evidence>
<dbReference type="NCBIfam" id="NF033888">
    <property type="entry name" value="conj_TraW"/>
    <property type="match status" value="1"/>
</dbReference>
<protein>
    <submittedName>
        <fullName evidence="2">Conjugal transfer protein</fullName>
    </submittedName>
</protein>